<feature type="non-terminal residue" evidence="2">
    <location>
        <position position="134"/>
    </location>
</feature>
<accession>T1CEE5</accession>
<gene>
    <name evidence="2" type="ORF">B1B_06473</name>
</gene>
<dbReference type="Pfam" id="PF01575">
    <property type="entry name" value="MaoC_dehydratas"/>
    <property type="match status" value="1"/>
</dbReference>
<dbReference type="InterPro" id="IPR002539">
    <property type="entry name" value="MaoC-like_dom"/>
</dbReference>
<evidence type="ECO:0000259" key="1">
    <source>
        <dbReference type="Pfam" id="PF01575"/>
    </source>
</evidence>
<name>T1CEE5_9ZZZZ</name>
<organism evidence="2">
    <name type="scientific">mine drainage metagenome</name>
    <dbReference type="NCBI Taxonomy" id="410659"/>
    <lineage>
        <taxon>unclassified sequences</taxon>
        <taxon>metagenomes</taxon>
        <taxon>ecological metagenomes</taxon>
    </lineage>
</organism>
<dbReference type="Gene3D" id="3.10.129.10">
    <property type="entry name" value="Hotdog Thioesterase"/>
    <property type="match status" value="1"/>
</dbReference>
<dbReference type="SUPFAM" id="SSF54637">
    <property type="entry name" value="Thioesterase/thiol ester dehydrase-isomerase"/>
    <property type="match status" value="1"/>
</dbReference>
<dbReference type="EMBL" id="AUZY01004100">
    <property type="protein sequence ID" value="EQD65125.1"/>
    <property type="molecule type" value="Genomic_DNA"/>
</dbReference>
<dbReference type="CDD" id="cd03454">
    <property type="entry name" value="YdeM"/>
    <property type="match status" value="1"/>
</dbReference>
<protein>
    <submittedName>
        <fullName evidence="2">MaoC domain protein dehydratase</fullName>
    </submittedName>
</protein>
<sequence>MGVPNRGGFGPEVEFFFEDFHPGQHFELGEHLITETEMLAFAREFDPQPFHVDPERASATIYQGLIASGWHTAAVWMRLYCDHLLLRTASLGSPGLEELRWLAPVRPGDVLRASAQVVSARLSSRHPERGTLVV</sequence>
<dbReference type="InterPro" id="IPR029069">
    <property type="entry name" value="HotDog_dom_sf"/>
</dbReference>
<evidence type="ECO:0000313" key="2">
    <source>
        <dbReference type="EMBL" id="EQD65125.1"/>
    </source>
</evidence>
<feature type="domain" description="MaoC-like" evidence="1">
    <location>
        <begin position="22"/>
        <end position="122"/>
    </location>
</feature>
<proteinExistence type="predicted"/>
<dbReference type="AlphaFoldDB" id="T1CEE5"/>
<dbReference type="PANTHER" id="PTHR43664">
    <property type="entry name" value="MONOAMINE OXIDASE-RELATED"/>
    <property type="match status" value="1"/>
</dbReference>
<reference evidence="2" key="2">
    <citation type="journal article" date="2014" name="ISME J.">
        <title>Microbial stratification in low pH oxic and suboxic macroscopic growths along an acid mine drainage.</title>
        <authorList>
            <person name="Mendez-Garcia C."/>
            <person name="Mesa V."/>
            <person name="Sprenger R.R."/>
            <person name="Richter M."/>
            <person name="Diez M.S."/>
            <person name="Solano J."/>
            <person name="Bargiela R."/>
            <person name="Golyshina O.V."/>
            <person name="Manteca A."/>
            <person name="Ramos J.L."/>
            <person name="Gallego J.R."/>
            <person name="Llorente I."/>
            <person name="Martins Dos Santos V.A."/>
            <person name="Jensen O.N."/>
            <person name="Pelaez A.I."/>
            <person name="Sanchez J."/>
            <person name="Ferrer M."/>
        </authorList>
    </citation>
    <scope>NUCLEOTIDE SEQUENCE</scope>
</reference>
<dbReference type="PANTHER" id="PTHR43664:SF1">
    <property type="entry name" value="BETA-METHYLMALYL-COA DEHYDRATASE"/>
    <property type="match status" value="1"/>
</dbReference>
<dbReference type="InterPro" id="IPR052342">
    <property type="entry name" value="MCH/BMMD"/>
</dbReference>
<comment type="caution">
    <text evidence="2">The sequence shown here is derived from an EMBL/GenBank/DDBJ whole genome shotgun (WGS) entry which is preliminary data.</text>
</comment>
<reference evidence="2" key="1">
    <citation type="submission" date="2013-08" db="EMBL/GenBank/DDBJ databases">
        <authorList>
            <person name="Mendez C."/>
            <person name="Richter M."/>
            <person name="Ferrer M."/>
            <person name="Sanchez J."/>
        </authorList>
    </citation>
    <scope>NUCLEOTIDE SEQUENCE</scope>
</reference>